<feature type="region of interest" description="Disordered" evidence="1">
    <location>
        <begin position="90"/>
        <end position="113"/>
    </location>
</feature>
<gene>
    <name evidence="2" type="ORF">H0241_33490</name>
</gene>
<keyword evidence="3" id="KW-1185">Reference proteome</keyword>
<evidence type="ECO:0000313" key="3">
    <source>
        <dbReference type="Proteomes" id="UP000558284"/>
    </source>
</evidence>
<dbReference type="EMBL" id="JACDTY010000033">
    <property type="protein sequence ID" value="MBA1145094.1"/>
    <property type="molecule type" value="Genomic_DNA"/>
</dbReference>
<comment type="caution">
    <text evidence="2">The sequence shown here is derived from an EMBL/GenBank/DDBJ whole genome shotgun (WGS) entry which is preliminary data.</text>
</comment>
<proteinExistence type="predicted"/>
<name>A0A838BHZ4_9HYPH</name>
<organism evidence="2 3">
    <name type="scientific">Mesorhizobium neociceri</name>
    <dbReference type="NCBI Taxonomy" id="1307853"/>
    <lineage>
        <taxon>Bacteria</taxon>
        <taxon>Pseudomonadati</taxon>
        <taxon>Pseudomonadota</taxon>
        <taxon>Alphaproteobacteria</taxon>
        <taxon>Hyphomicrobiales</taxon>
        <taxon>Phyllobacteriaceae</taxon>
        <taxon>Mesorhizobium</taxon>
    </lineage>
</organism>
<evidence type="ECO:0000313" key="2">
    <source>
        <dbReference type="EMBL" id="MBA1145094.1"/>
    </source>
</evidence>
<dbReference type="Proteomes" id="UP000558284">
    <property type="component" value="Unassembled WGS sequence"/>
</dbReference>
<accession>A0A838BHZ4</accession>
<sequence length="113" mass="12813">MKSIEAFERVQVLPHPVGGPDRVDGKPNGAQNLRALHDKLEVPVSISQHDVLATVRRDHDCRPTWQCSEIKRKRFGRQCLFRNERQNMRALAEAPKHSRIAPQRACEKGAPTA</sequence>
<protein>
    <submittedName>
        <fullName evidence="2">Uncharacterized protein</fullName>
    </submittedName>
</protein>
<evidence type="ECO:0000256" key="1">
    <source>
        <dbReference type="SAM" id="MobiDB-lite"/>
    </source>
</evidence>
<reference evidence="2 3" key="1">
    <citation type="submission" date="2020-07" db="EMBL/GenBank/DDBJ databases">
        <title>Definition of the novel symbiovar canariense within Mesorhizobium novociceri, a new species of genus Mesorhizobium nodulating Cicer canariense in the Caldera de Taburiente National Park (La Palma, Canary Islands).</title>
        <authorList>
            <person name="Leon-Barrios M."/>
            <person name="Perez-Yepez J."/>
            <person name="Flores-Felix J.D."/>
            <person name="Ramirez-Baena M.H."/>
            <person name="Pulido-Suarez L."/>
            <person name="Igual J.M."/>
            <person name="Velazquez E."/>
            <person name="Peix A."/>
        </authorList>
    </citation>
    <scope>NUCLEOTIDE SEQUENCE [LARGE SCALE GENOMIC DNA]</scope>
    <source>
        <strain evidence="2 3">CCANP35</strain>
    </source>
</reference>
<dbReference type="RefSeq" id="WP_181061996.1">
    <property type="nucleotide sequence ID" value="NZ_JACDTY010000033.1"/>
</dbReference>
<dbReference type="AlphaFoldDB" id="A0A838BHZ4"/>